<accession>A0ABU6V344</accession>
<dbReference type="InterPro" id="IPR047117">
    <property type="entry name" value="PERK1-13-like"/>
</dbReference>
<dbReference type="PROSITE" id="PS00107">
    <property type="entry name" value="PROTEIN_KINASE_ATP"/>
    <property type="match status" value="1"/>
</dbReference>
<dbReference type="SUPFAM" id="SSF56112">
    <property type="entry name" value="Protein kinase-like (PK-like)"/>
    <property type="match status" value="1"/>
</dbReference>
<keyword evidence="3" id="KW-1003">Cell membrane</keyword>
<dbReference type="InterPro" id="IPR000719">
    <property type="entry name" value="Prot_kinase_dom"/>
</dbReference>
<keyword evidence="5 17" id="KW-0808">Transferase</keyword>
<protein>
    <recommendedName>
        <fullName evidence="2">non-specific serine/threonine protein kinase</fullName>
        <ecNumber evidence="2">2.7.11.1</ecNumber>
    </recommendedName>
</protein>
<gene>
    <name evidence="17" type="primary">PERK1_1</name>
    <name evidence="17" type="ORF">PIB30_006486</name>
</gene>
<comment type="subcellular location">
    <subcellularLocation>
        <location evidence="1">Cell membrane</location>
        <topology evidence="1">Single-pass membrane protein</topology>
    </subcellularLocation>
</comment>
<evidence type="ECO:0000256" key="5">
    <source>
        <dbReference type="ARBA" id="ARBA00022679"/>
    </source>
</evidence>
<comment type="caution">
    <text evidence="17">The sequence shown here is derived from an EMBL/GenBank/DDBJ whole genome shotgun (WGS) entry which is preliminary data.</text>
</comment>
<evidence type="ECO:0000256" key="15">
    <source>
        <dbReference type="SAM" id="Phobius"/>
    </source>
</evidence>
<feature type="transmembrane region" description="Helical" evidence="15">
    <location>
        <begin position="6"/>
        <end position="23"/>
    </location>
</feature>
<keyword evidence="18" id="KW-1185">Reference proteome</keyword>
<keyword evidence="6 15" id="KW-0812">Transmembrane</keyword>
<name>A0ABU6V344_9FABA</name>
<reference evidence="17 18" key="1">
    <citation type="journal article" date="2023" name="Plants (Basel)">
        <title>Bridging the Gap: Combining Genomics and Transcriptomics Approaches to Understand Stylosanthes scabra, an Orphan Legume from the Brazilian Caatinga.</title>
        <authorList>
            <person name="Ferreira-Neto J.R.C."/>
            <person name="da Silva M.D."/>
            <person name="Binneck E."/>
            <person name="de Melo N.F."/>
            <person name="da Silva R.H."/>
            <person name="de Melo A.L.T.M."/>
            <person name="Pandolfi V."/>
            <person name="Bustamante F.O."/>
            <person name="Brasileiro-Vidal A.C."/>
            <person name="Benko-Iseppon A.M."/>
        </authorList>
    </citation>
    <scope>NUCLEOTIDE SEQUENCE [LARGE SCALE GENOMIC DNA]</scope>
    <source>
        <tissue evidence="17">Leaves</tissue>
    </source>
</reference>
<evidence type="ECO:0000256" key="4">
    <source>
        <dbReference type="ARBA" id="ARBA00022527"/>
    </source>
</evidence>
<dbReference type="Gene3D" id="1.10.510.10">
    <property type="entry name" value="Transferase(Phosphotransferase) domain 1"/>
    <property type="match status" value="2"/>
</dbReference>
<comment type="catalytic activity">
    <reaction evidence="13">
        <text>L-seryl-[protein] + ATP = O-phospho-L-seryl-[protein] + ADP + H(+)</text>
        <dbReference type="Rhea" id="RHEA:17989"/>
        <dbReference type="Rhea" id="RHEA-COMP:9863"/>
        <dbReference type="Rhea" id="RHEA-COMP:11604"/>
        <dbReference type="ChEBI" id="CHEBI:15378"/>
        <dbReference type="ChEBI" id="CHEBI:29999"/>
        <dbReference type="ChEBI" id="CHEBI:30616"/>
        <dbReference type="ChEBI" id="CHEBI:83421"/>
        <dbReference type="ChEBI" id="CHEBI:456216"/>
        <dbReference type="EC" id="2.7.11.1"/>
    </reaction>
</comment>
<evidence type="ECO:0000256" key="13">
    <source>
        <dbReference type="ARBA" id="ARBA00048679"/>
    </source>
</evidence>
<dbReference type="PANTHER" id="PTHR47982">
    <property type="entry name" value="PROLINE-RICH RECEPTOR-LIKE PROTEIN KINASE PERK4"/>
    <property type="match status" value="1"/>
</dbReference>
<dbReference type="EC" id="2.7.11.1" evidence="2"/>
<evidence type="ECO:0000256" key="3">
    <source>
        <dbReference type="ARBA" id="ARBA00022475"/>
    </source>
</evidence>
<evidence type="ECO:0000256" key="11">
    <source>
        <dbReference type="ARBA" id="ARBA00023136"/>
    </source>
</evidence>
<keyword evidence="9 14" id="KW-0067">ATP-binding</keyword>
<feature type="binding site" evidence="14">
    <location>
        <position position="91"/>
    </location>
    <ligand>
        <name>ATP</name>
        <dbReference type="ChEBI" id="CHEBI:30616"/>
    </ligand>
</feature>
<keyword evidence="8 17" id="KW-0418">Kinase</keyword>
<proteinExistence type="predicted"/>
<evidence type="ECO:0000256" key="7">
    <source>
        <dbReference type="ARBA" id="ARBA00022741"/>
    </source>
</evidence>
<dbReference type="PANTHER" id="PTHR47982:SF35">
    <property type="entry name" value="PROLINE-RICH RECEPTOR-LIKE PROTEIN KINASE PERK1-RELATED"/>
    <property type="match status" value="1"/>
</dbReference>
<dbReference type="GO" id="GO:0004674">
    <property type="term" value="F:protein serine/threonine kinase activity"/>
    <property type="evidence" value="ECO:0007669"/>
    <property type="project" value="UniProtKB-EC"/>
</dbReference>
<evidence type="ECO:0000256" key="2">
    <source>
        <dbReference type="ARBA" id="ARBA00012513"/>
    </source>
</evidence>
<dbReference type="Proteomes" id="UP001341840">
    <property type="component" value="Unassembled WGS sequence"/>
</dbReference>
<dbReference type="Pfam" id="PF07714">
    <property type="entry name" value="PK_Tyr_Ser-Thr"/>
    <property type="match status" value="1"/>
</dbReference>
<evidence type="ECO:0000256" key="10">
    <source>
        <dbReference type="ARBA" id="ARBA00022989"/>
    </source>
</evidence>
<keyword evidence="4" id="KW-0723">Serine/threonine-protein kinase</keyword>
<dbReference type="EMBL" id="JASCZI010151048">
    <property type="protein sequence ID" value="MED6167837.1"/>
    <property type="molecule type" value="Genomic_DNA"/>
</dbReference>
<feature type="domain" description="Protein kinase" evidence="16">
    <location>
        <begin position="63"/>
        <end position="342"/>
    </location>
</feature>
<evidence type="ECO:0000256" key="14">
    <source>
        <dbReference type="PROSITE-ProRule" id="PRU10141"/>
    </source>
</evidence>
<dbReference type="PROSITE" id="PS50011">
    <property type="entry name" value="PROTEIN_KINASE_DOM"/>
    <property type="match status" value="1"/>
</dbReference>
<evidence type="ECO:0000256" key="6">
    <source>
        <dbReference type="ARBA" id="ARBA00022692"/>
    </source>
</evidence>
<evidence type="ECO:0000259" key="16">
    <source>
        <dbReference type="PROSITE" id="PS50011"/>
    </source>
</evidence>
<organism evidence="17 18">
    <name type="scientific">Stylosanthes scabra</name>
    <dbReference type="NCBI Taxonomy" id="79078"/>
    <lineage>
        <taxon>Eukaryota</taxon>
        <taxon>Viridiplantae</taxon>
        <taxon>Streptophyta</taxon>
        <taxon>Embryophyta</taxon>
        <taxon>Tracheophyta</taxon>
        <taxon>Spermatophyta</taxon>
        <taxon>Magnoliopsida</taxon>
        <taxon>eudicotyledons</taxon>
        <taxon>Gunneridae</taxon>
        <taxon>Pentapetalae</taxon>
        <taxon>rosids</taxon>
        <taxon>fabids</taxon>
        <taxon>Fabales</taxon>
        <taxon>Fabaceae</taxon>
        <taxon>Papilionoideae</taxon>
        <taxon>50 kb inversion clade</taxon>
        <taxon>dalbergioids sensu lato</taxon>
        <taxon>Dalbergieae</taxon>
        <taxon>Pterocarpus clade</taxon>
        <taxon>Stylosanthes</taxon>
    </lineage>
</organism>
<keyword evidence="7 14" id="KW-0547">Nucleotide-binding</keyword>
<keyword evidence="11 15" id="KW-0472">Membrane</keyword>
<dbReference type="InterPro" id="IPR001245">
    <property type="entry name" value="Ser-Thr/Tyr_kinase_cat_dom"/>
</dbReference>
<dbReference type="InterPro" id="IPR011009">
    <property type="entry name" value="Kinase-like_dom_sf"/>
</dbReference>
<evidence type="ECO:0000256" key="1">
    <source>
        <dbReference type="ARBA" id="ARBA00004162"/>
    </source>
</evidence>
<keyword evidence="10 15" id="KW-1133">Transmembrane helix</keyword>
<evidence type="ECO:0000256" key="12">
    <source>
        <dbReference type="ARBA" id="ARBA00047899"/>
    </source>
</evidence>
<evidence type="ECO:0000256" key="9">
    <source>
        <dbReference type="ARBA" id="ARBA00022840"/>
    </source>
</evidence>
<dbReference type="Gene3D" id="3.30.200.20">
    <property type="entry name" value="Phosphorylase Kinase, domain 1"/>
    <property type="match status" value="1"/>
</dbReference>
<comment type="catalytic activity">
    <reaction evidence="12">
        <text>L-threonyl-[protein] + ATP = O-phospho-L-threonyl-[protein] + ADP + H(+)</text>
        <dbReference type="Rhea" id="RHEA:46608"/>
        <dbReference type="Rhea" id="RHEA-COMP:11060"/>
        <dbReference type="Rhea" id="RHEA-COMP:11605"/>
        <dbReference type="ChEBI" id="CHEBI:15378"/>
        <dbReference type="ChEBI" id="CHEBI:30013"/>
        <dbReference type="ChEBI" id="CHEBI:30616"/>
        <dbReference type="ChEBI" id="CHEBI:61977"/>
        <dbReference type="ChEBI" id="CHEBI:456216"/>
        <dbReference type="EC" id="2.7.11.1"/>
    </reaction>
</comment>
<evidence type="ECO:0000313" key="17">
    <source>
        <dbReference type="EMBL" id="MED6167837.1"/>
    </source>
</evidence>
<dbReference type="InterPro" id="IPR017441">
    <property type="entry name" value="Protein_kinase_ATP_BS"/>
</dbReference>
<evidence type="ECO:0000313" key="18">
    <source>
        <dbReference type="Proteomes" id="UP001341840"/>
    </source>
</evidence>
<evidence type="ECO:0000256" key="8">
    <source>
        <dbReference type="ARBA" id="ARBA00022777"/>
    </source>
</evidence>
<sequence length="342" mass="38087">MAALAVASIILVLFTVFFVISYWKKRGKKKKKKSNSDDGIGKIIISKRRIFRYELLERATNGFCDANKVGEGGFGYVHRGVLLDGKQVAIKQLKAGSRQGEREFQAEADIITTVYHKNLVSLVGYCISATHRILVYEFVPNNTLHFHLHGEGPTIDWPARMKIDVGAAKGLAYLHDDCHPNIIHRNIKAANILLDFNFQVKVYYVVAVGVWFRCVFEVADFGLAKCCCPDVTSADVYTRVMGTAMPLLRRALQSNDFDDVVDPRLQNHYQPSEMARMVACAAASLRYSADHRPSMAQIVCALKGDASQVAECTSNVSSDSEAAQCKQDMIKMFTRMTCEVTG</sequence>